<proteinExistence type="predicted"/>
<reference evidence="1 2" key="1">
    <citation type="submission" date="2014-04" db="EMBL/GenBank/DDBJ databases">
        <title>Draft genome sequence of Bacillus azotoformans MEV2011, a (co-) denitrifying strain unable to grow in the presence of oxygen.</title>
        <authorList>
            <person name="Nielsen M."/>
            <person name="Schreiber L."/>
            <person name="Finster K."/>
            <person name="Schramm A."/>
        </authorList>
    </citation>
    <scope>NUCLEOTIDE SEQUENCE [LARGE SCALE GENOMIC DNA]</scope>
    <source>
        <strain evidence="1 2">MEV2011</strain>
    </source>
</reference>
<dbReference type="AlphaFoldDB" id="A0A072NZX8"/>
<evidence type="ECO:0000313" key="2">
    <source>
        <dbReference type="Proteomes" id="UP000027936"/>
    </source>
</evidence>
<dbReference type="PATRIC" id="fig|1348973.3.peg.1962"/>
<organism evidence="1 2">
    <name type="scientific">Schinkia azotoformans MEV2011</name>
    <dbReference type="NCBI Taxonomy" id="1348973"/>
    <lineage>
        <taxon>Bacteria</taxon>
        <taxon>Bacillati</taxon>
        <taxon>Bacillota</taxon>
        <taxon>Bacilli</taxon>
        <taxon>Bacillales</taxon>
        <taxon>Bacillaceae</taxon>
        <taxon>Calidifontibacillus/Schinkia group</taxon>
        <taxon>Schinkia</taxon>
    </lineage>
</organism>
<evidence type="ECO:0008006" key="3">
    <source>
        <dbReference type="Google" id="ProtNLM"/>
    </source>
</evidence>
<dbReference type="Proteomes" id="UP000027936">
    <property type="component" value="Unassembled WGS sequence"/>
</dbReference>
<sequence length="148" mass="17483">MEKRFSFSIINFIKGMFLVPLFFVFFVMSACSSEEAPREIELKPYTLMDLAEQDFAGVDKITIKSGETGEEKTFEDPEQVSNFIKNMEDAYFTPDINQEKRTGWTYWVKLYEGKKMVYEFYPSYVDDIYFKPDEKVIANIEELFNSKK</sequence>
<comment type="caution">
    <text evidence="1">The sequence shown here is derived from an EMBL/GenBank/DDBJ whole genome shotgun (WGS) entry which is preliminary data.</text>
</comment>
<dbReference type="RefSeq" id="WP_035195336.1">
    <property type="nucleotide sequence ID" value="NZ_JJRY01000006.1"/>
</dbReference>
<protein>
    <recommendedName>
        <fullName evidence="3">Lipoprotein</fullName>
    </recommendedName>
</protein>
<evidence type="ECO:0000313" key="1">
    <source>
        <dbReference type="EMBL" id="KEF38800.1"/>
    </source>
</evidence>
<accession>A0A072NZX8</accession>
<name>A0A072NZX8_SCHAZ</name>
<gene>
    <name evidence="1" type="ORF">M670_02014</name>
</gene>
<dbReference type="OrthoDB" id="2868629at2"/>
<dbReference type="PROSITE" id="PS51257">
    <property type="entry name" value="PROKAR_LIPOPROTEIN"/>
    <property type="match status" value="1"/>
</dbReference>
<dbReference type="EMBL" id="JJRY01000006">
    <property type="protein sequence ID" value="KEF38800.1"/>
    <property type="molecule type" value="Genomic_DNA"/>
</dbReference>